<dbReference type="GO" id="GO:0050308">
    <property type="term" value="F:sugar-phosphatase activity"/>
    <property type="evidence" value="ECO:0007669"/>
    <property type="project" value="TreeGrafter"/>
</dbReference>
<sequence>MKGEDMRGVRVTAPRDRDALYRPGYSAYIFDWDGTVADSHRANYSAVSSALRLVGVDISWEWYIARHGLSAGEMATAAAEEVGRRIDVPRVVESRDEFFLRVVADVAPVAPVASVIRRLQGGAPVAVATGGPRRTVLHTIDMWEIGHLFSAVVTRDDVSCGKPDPALFLRASELLGVPAEKCLVYEDSDEGLEAARRAGMDAVDVRPCLASERRGMTARTPS</sequence>
<evidence type="ECO:0000313" key="2">
    <source>
        <dbReference type="Proteomes" id="UP000029914"/>
    </source>
</evidence>
<dbReference type="SFLD" id="SFLDS00003">
    <property type="entry name" value="Haloacid_Dehalogenase"/>
    <property type="match status" value="1"/>
</dbReference>
<name>A0A097ID11_9CORY</name>
<dbReference type="InterPro" id="IPR023198">
    <property type="entry name" value="PGP-like_dom2"/>
</dbReference>
<dbReference type="Proteomes" id="UP000029914">
    <property type="component" value="Chromosome"/>
</dbReference>
<dbReference type="PANTHER" id="PTHR43481">
    <property type="entry name" value="FRUCTOSE-1-PHOSPHATE PHOSPHATASE"/>
    <property type="match status" value="1"/>
</dbReference>
<dbReference type="SFLD" id="SFLDG01129">
    <property type="entry name" value="C1.5:_HAD__Beta-PGM__Phosphata"/>
    <property type="match status" value="1"/>
</dbReference>
<dbReference type="InterPro" id="IPR041492">
    <property type="entry name" value="HAD_2"/>
</dbReference>
<dbReference type="InterPro" id="IPR036412">
    <property type="entry name" value="HAD-like_sf"/>
</dbReference>
<organism evidence="1 2">
    <name type="scientific">Corynebacterium doosanense CAU 212 = DSM 45436</name>
    <dbReference type="NCBI Taxonomy" id="558173"/>
    <lineage>
        <taxon>Bacteria</taxon>
        <taxon>Bacillati</taxon>
        <taxon>Actinomycetota</taxon>
        <taxon>Actinomycetes</taxon>
        <taxon>Mycobacteriales</taxon>
        <taxon>Corynebacteriaceae</taxon>
        <taxon>Corynebacterium</taxon>
    </lineage>
</organism>
<dbReference type="PANTHER" id="PTHR43481:SF4">
    <property type="entry name" value="GLYCEROL-1-PHOSPHATE PHOSPHOHYDROLASE 1-RELATED"/>
    <property type="match status" value="1"/>
</dbReference>
<evidence type="ECO:0008006" key="3">
    <source>
        <dbReference type="Google" id="ProtNLM"/>
    </source>
</evidence>
<dbReference type="eggNOG" id="COG0637">
    <property type="taxonomic scope" value="Bacteria"/>
</dbReference>
<keyword evidence="2" id="KW-1185">Reference proteome</keyword>
<dbReference type="SUPFAM" id="SSF56784">
    <property type="entry name" value="HAD-like"/>
    <property type="match status" value="1"/>
</dbReference>
<dbReference type="STRING" id="558173.CDOO_00830"/>
<reference evidence="1 2" key="1">
    <citation type="submission" date="2013-09" db="EMBL/GenBank/DDBJ databases">
        <title>Complete genome sequence of Corynebacterium doosanense CAU 212(T) (=DSM 45436(T)), isolated from activated sludge.</title>
        <authorList>
            <person name="Schaffert L."/>
            <person name="Albersmeier A."/>
            <person name="Kalinowski J."/>
            <person name="Ruckert C."/>
        </authorList>
    </citation>
    <scope>NUCLEOTIDE SEQUENCE [LARGE SCALE GENOMIC DNA]</scope>
    <source>
        <strain evidence="1 2">CAU 212</strain>
    </source>
</reference>
<dbReference type="KEGG" id="cdo:CDOO_00830"/>
<accession>A0A097ID11</accession>
<evidence type="ECO:0000313" key="1">
    <source>
        <dbReference type="EMBL" id="AIT60015.1"/>
    </source>
</evidence>
<dbReference type="NCBIfam" id="TIGR01509">
    <property type="entry name" value="HAD-SF-IA-v3"/>
    <property type="match status" value="1"/>
</dbReference>
<dbReference type="InterPro" id="IPR006439">
    <property type="entry name" value="HAD-SF_hydro_IA"/>
</dbReference>
<proteinExistence type="predicted"/>
<dbReference type="EMBL" id="CP006764">
    <property type="protein sequence ID" value="AIT60015.1"/>
    <property type="molecule type" value="Genomic_DNA"/>
</dbReference>
<gene>
    <name evidence="1" type="ORF">CDOO_00830</name>
</gene>
<dbReference type="Gene3D" id="1.10.150.240">
    <property type="entry name" value="Putative phosphatase, domain 2"/>
    <property type="match status" value="1"/>
</dbReference>
<dbReference type="InterPro" id="IPR051806">
    <property type="entry name" value="HAD-like_SPP"/>
</dbReference>
<dbReference type="Gene3D" id="3.40.50.1000">
    <property type="entry name" value="HAD superfamily/HAD-like"/>
    <property type="match status" value="1"/>
</dbReference>
<dbReference type="InterPro" id="IPR023214">
    <property type="entry name" value="HAD_sf"/>
</dbReference>
<protein>
    <recommendedName>
        <fullName evidence="3">Phosphatase</fullName>
    </recommendedName>
</protein>
<dbReference type="AlphaFoldDB" id="A0A097ID11"/>
<dbReference type="Pfam" id="PF13419">
    <property type="entry name" value="HAD_2"/>
    <property type="match status" value="1"/>
</dbReference>
<dbReference type="HOGENOM" id="CLU_045011_13_3_11"/>